<organism evidence="3 4">
    <name type="scientific">Crucibulum laeve</name>
    <dbReference type="NCBI Taxonomy" id="68775"/>
    <lineage>
        <taxon>Eukaryota</taxon>
        <taxon>Fungi</taxon>
        <taxon>Dikarya</taxon>
        <taxon>Basidiomycota</taxon>
        <taxon>Agaricomycotina</taxon>
        <taxon>Agaricomycetes</taxon>
        <taxon>Agaricomycetidae</taxon>
        <taxon>Agaricales</taxon>
        <taxon>Agaricineae</taxon>
        <taxon>Nidulariaceae</taxon>
        <taxon>Crucibulum</taxon>
    </lineage>
</organism>
<sequence length="126" mass="14448">MPIRVIGLVKRRPDLTHEQFIDYWSNKHGPLFKSFEIVKQKVILYSQFHVLTPQSNQLAALGVTVPDFDGTSEFIVENIEDFLAILSDPEYLEKGVPDEEHFLDRNATQVLIGDYQVKISKLTEST</sequence>
<dbReference type="OrthoDB" id="3183782at2759"/>
<dbReference type="EMBL" id="ML213599">
    <property type="protein sequence ID" value="TFK39574.1"/>
    <property type="molecule type" value="Genomic_DNA"/>
</dbReference>
<evidence type="ECO:0000313" key="3">
    <source>
        <dbReference type="EMBL" id="TFK39574.1"/>
    </source>
</evidence>
<dbReference type="AlphaFoldDB" id="A0A5C3M2H1"/>
<protein>
    <submittedName>
        <fullName evidence="3">EthD domain-containing protein</fullName>
    </submittedName>
</protein>
<comment type="similarity">
    <text evidence="1">Belongs to the tpcK family.</text>
</comment>
<dbReference type="Proteomes" id="UP000308652">
    <property type="component" value="Unassembled WGS sequence"/>
</dbReference>
<accession>A0A5C3M2H1</accession>
<evidence type="ECO:0000259" key="2">
    <source>
        <dbReference type="Pfam" id="PF07110"/>
    </source>
</evidence>
<dbReference type="InterPro" id="IPR009799">
    <property type="entry name" value="EthD_dom"/>
</dbReference>
<gene>
    <name evidence="3" type="ORF">BDQ12DRAFT_682030</name>
</gene>
<dbReference type="GO" id="GO:0016491">
    <property type="term" value="F:oxidoreductase activity"/>
    <property type="evidence" value="ECO:0007669"/>
    <property type="project" value="InterPro"/>
</dbReference>
<feature type="domain" description="EthD" evidence="2">
    <location>
        <begin position="12"/>
        <end position="105"/>
    </location>
</feature>
<proteinExistence type="inferred from homology"/>
<dbReference type="STRING" id="68775.A0A5C3M2H1"/>
<dbReference type="SUPFAM" id="SSF54909">
    <property type="entry name" value="Dimeric alpha+beta barrel"/>
    <property type="match status" value="1"/>
</dbReference>
<dbReference type="InterPro" id="IPR011008">
    <property type="entry name" value="Dimeric_a/b-barrel"/>
</dbReference>
<evidence type="ECO:0000313" key="4">
    <source>
        <dbReference type="Proteomes" id="UP000308652"/>
    </source>
</evidence>
<dbReference type="Pfam" id="PF07110">
    <property type="entry name" value="EthD"/>
    <property type="match status" value="1"/>
</dbReference>
<dbReference type="Gene3D" id="3.30.70.100">
    <property type="match status" value="1"/>
</dbReference>
<evidence type="ECO:0000256" key="1">
    <source>
        <dbReference type="ARBA" id="ARBA00005986"/>
    </source>
</evidence>
<reference evidence="3 4" key="1">
    <citation type="journal article" date="2019" name="Nat. Ecol. Evol.">
        <title>Megaphylogeny resolves global patterns of mushroom evolution.</title>
        <authorList>
            <person name="Varga T."/>
            <person name="Krizsan K."/>
            <person name="Foldi C."/>
            <person name="Dima B."/>
            <person name="Sanchez-Garcia M."/>
            <person name="Sanchez-Ramirez S."/>
            <person name="Szollosi G.J."/>
            <person name="Szarkandi J.G."/>
            <person name="Papp V."/>
            <person name="Albert L."/>
            <person name="Andreopoulos W."/>
            <person name="Angelini C."/>
            <person name="Antonin V."/>
            <person name="Barry K.W."/>
            <person name="Bougher N.L."/>
            <person name="Buchanan P."/>
            <person name="Buyck B."/>
            <person name="Bense V."/>
            <person name="Catcheside P."/>
            <person name="Chovatia M."/>
            <person name="Cooper J."/>
            <person name="Damon W."/>
            <person name="Desjardin D."/>
            <person name="Finy P."/>
            <person name="Geml J."/>
            <person name="Haridas S."/>
            <person name="Hughes K."/>
            <person name="Justo A."/>
            <person name="Karasinski D."/>
            <person name="Kautmanova I."/>
            <person name="Kiss B."/>
            <person name="Kocsube S."/>
            <person name="Kotiranta H."/>
            <person name="LaButti K.M."/>
            <person name="Lechner B.E."/>
            <person name="Liimatainen K."/>
            <person name="Lipzen A."/>
            <person name="Lukacs Z."/>
            <person name="Mihaltcheva S."/>
            <person name="Morgado L.N."/>
            <person name="Niskanen T."/>
            <person name="Noordeloos M.E."/>
            <person name="Ohm R.A."/>
            <person name="Ortiz-Santana B."/>
            <person name="Ovrebo C."/>
            <person name="Racz N."/>
            <person name="Riley R."/>
            <person name="Savchenko A."/>
            <person name="Shiryaev A."/>
            <person name="Soop K."/>
            <person name="Spirin V."/>
            <person name="Szebenyi C."/>
            <person name="Tomsovsky M."/>
            <person name="Tulloss R.E."/>
            <person name="Uehling J."/>
            <person name="Grigoriev I.V."/>
            <person name="Vagvolgyi C."/>
            <person name="Papp T."/>
            <person name="Martin F.M."/>
            <person name="Miettinen O."/>
            <person name="Hibbett D.S."/>
            <person name="Nagy L.G."/>
        </authorList>
    </citation>
    <scope>NUCLEOTIDE SEQUENCE [LARGE SCALE GENOMIC DNA]</scope>
    <source>
        <strain evidence="3 4">CBS 166.37</strain>
    </source>
</reference>
<name>A0A5C3M2H1_9AGAR</name>
<keyword evidence="4" id="KW-1185">Reference proteome</keyword>